<dbReference type="EMBL" id="FOUM01000016">
    <property type="protein sequence ID" value="SFM99884.1"/>
    <property type="molecule type" value="Genomic_DNA"/>
</dbReference>
<name>A0A1I4VF89_9BACE</name>
<dbReference type="Proteomes" id="UP000183766">
    <property type="component" value="Unassembled WGS sequence"/>
</dbReference>
<dbReference type="GO" id="GO:0006080">
    <property type="term" value="P:substituted mannan metabolic process"/>
    <property type="evidence" value="ECO:0007669"/>
    <property type="project" value="InterPro"/>
</dbReference>
<feature type="chain" id="PRO_5010275000" evidence="5">
    <location>
        <begin position="21"/>
        <end position="520"/>
    </location>
</feature>
<dbReference type="PANTHER" id="PTHR40079">
    <property type="entry name" value="MANNAN ENDO-1,4-BETA-MANNOSIDASE E-RELATED"/>
    <property type="match status" value="1"/>
</dbReference>
<dbReference type="Gene3D" id="3.20.20.80">
    <property type="entry name" value="Glycosidases"/>
    <property type="match status" value="1"/>
</dbReference>
<evidence type="ECO:0000256" key="2">
    <source>
        <dbReference type="ARBA" id="ARBA00022801"/>
    </source>
</evidence>
<dbReference type="InterPro" id="IPR022790">
    <property type="entry name" value="GH26_dom"/>
</dbReference>
<evidence type="ECO:0000256" key="5">
    <source>
        <dbReference type="SAM" id="SignalP"/>
    </source>
</evidence>
<comment type="similarity">
    <text evidence="1 4">Belongs to the glycosyl hydrolase 26 family.</text>
</comment>
<dbReference type="Pfam" id="PF00754">
    <property type="entry name" value="F5_F8_type_C"/>
    <property type="match status" value="1"/>
</dbReference>
<evidence type="ECO:0000256" key="4">
    <source>
        <dbReference type="PROSITE-ProRule" id="PRU01100"/>
    </source>
</evidence>
<dbReference type="GO" id="GO:0016985">
    <property type="term" value="F:mannan endo-1,4-beta-mannosidase activity"/>
    <property type="evidence" value="ECO:0007669"/>
    <property type="project" value="InterPro"/>
</dbReference>
<dbReference type="PANTHER" id="PTHR40079:SF4">
    <property type="entry name" value="GH26 DOMAIN-CONTAINING PROTEIN-RELATED"/>
    <property type="match status" value="1"/>
</dbReference>
<dbReference type="Gene3D" id="2.60.120.260">
    <property type="entry name" value="Galactose-binding domain-like"/>
    <property type="match status" value="1"/>
</dbReference>
<dbReference type="PROSITE" id="PS51764">
    <property type="entry name" value="GH26"/>
    <property type="match status" value="1"/>
</dbReference>
<feature type="active site" description="Nucleophile" evidence="4">
    <location>
        <position position="439"/>
    </location>
</feature>
<sequence>MRLKNIIFTAFILSLASCNAEDYQSGEVTFNPDQPDEPIVQTKVNFAAGKFYKVNATAHKNFQDQYPITPWSTGSKLTDEEIGGTSPKDCIVSWENQTVEVVIDLGSLRTIEEVAIHAVADQLYSMKLPSQATLAYSKDNQSWTKAPNSTTFTSTEPTEHVWSSIPVNKAECRYVKVVLVPPSGERVIIAIDEIKVMGEYKTDPKYVPQNGCYHGAFCPLYAYDPEDREGITDACAVTLFEKMVGKQLSIMLWYQNMEQGRNFAEMQDAREKYWSKNFNGKSRIFLYGWTPPTKSAPIAQGSLDDFFKAYFTEVTAQSVKDMGPIWFRPMNEMNGGWISYFRDTKNYVRAWRRMYNIAEQLGLTAYNVFVWSPNSVSMPNTADNQMKDYYPGDIYVDWLGVSCYPPSLSETFPEEKRYPLTLMKDIHTISPDKPIMISEGGYSGSCDRKRWIREWFEIKTAYPRVKAVIWENHENTGTENSDRRLQSDPEALELYKQLVQDPYWLDAIPTEVYQEFESRK</sequence>
<keyword evidence="5" id="KW-0732">Signal</keyword>
<protein>
    <submittedName>
        <fullName evidence="7">F5/8 type C domain-containing protein</fullName>
    </submittedName>
</protein>
<dbReference type="PROSITE" id="PS51257">
    <property type="entry name" value="PROKAR_LIPOPROTEIN"/>
    <property type="match status" value="1"/>
</dbReference>
<feature type="signal peptide" evidence="5">
    <location>
        <begin position="1"/>
        <end position="20"/>
    </location>
</feature>
<dbReference type="SUPFAM" id="SSF51445">
    <property type="entry name" value="(Trans)glycosidases"/>
    <property type="match status" value="1"/>
</dbReference>
<dbReference type="InterPro" id="IPR000421">
    <property type="entry name" value="FA58C"/>
</dbReference>
<dbReference type="InterPro" id="IPR008979">
    <property type="entry name" value="Galactose-bd-like_sf"/>
</dbReference>
<organism evidence="7 8">
    <name type="scientific">Bacteroides xylanisolvens</name>
    <dbReference type="NCBI Taxonomy" id="371601"/>
    <lineage>
        <taxon>Bacteria</taxon>
        <taxon>Pseudomonadati</taxon>
        <taxon>Bacteroidota</taxon>
        <taxon>Bacteroidia</taxon>
        <taxon>Bacteroidales</taxon>
        <taxon>Bacteroidaceae</taxon>
        <taxon>Bacteroides</taxon>
    </lineage>
</organism>
<reference evidence="8" key="1">
    <citation type="submission" date="2016-10" db="EMBL/GenBank/DDBJ databases">
        <authorList>
            <person name="Varghese N."/>
            <person name="Submissions S."/>
        </authorList>
    </citation>
    <scope>NUCLEOTIDE SEQUENCE [LARGE SCALE GENOMIC DNA]</scope>
    <source>
        <strain evidence="8">NLAE-zl-C202</strain>
    </source>
</reference>
<evidence type="ECO:0000256" key="1">
    <source>
        <dbReference type="ARBA" id="ARBA00007754"/>
    </source>
</evidence>
<evidence type="ECO:0000313" key="8">
    <source>
        <dbReference type="Proteomes" id="UP000183766"/>
    </source>
</evidence>
<evidence type="ECO:0000256" key="3">
    <source>
        <dbReference type="ARBA" id="ARBA00023295"/>
    </source>
</evidence>
<accession>A0A1I4VF89</accession>
<feature type="domain" description="GH26" evidence="6">
    <location>
        <begin position="170"/>
        <end position="495"/>
    </location>
</feature>
<keyword evidence="3 4" id="KW-0326">Glycosidase</keyword>
<dbReference type="AlphaFoldDB" id="A0A1I4VF89"/>
<dbReference type="InterPro" id="IPR017853">
    <property type="entry name" value="GH"/>
</dbReference>
<dbReference type="Pfam" id="PF02156">
    <property type="entry name" value="Glyco_hydro_26"/>
    <property type="match status" value="1"/>
</dbReference>
<gene>
    <name evidence="7" type="ORF">SAMN05216250_11634</name>
</gene>
<dbReference type="SUPFAM" id="SSF49785">
    <property type="entry name" value="Galactose-binding domain-like"/>
    <property type="match status" value="1"/>
</dbReference>
<feature type="active site" description="Proton donor" evidence="4">
    <location>
        <position position="332"/>
    </location>
</feature>
<dbReference type="InterPro" id="IPR000805">
    <property type="entry name" value="Glyco_hydro_26"/>
</dbReference>
<evidence type="ECO:0000313" key="7">
    <source>
        <dbReference type="EMBL" id="SFM99884.1"/>
    </source>
</evidence>
<proteinExistence type="inferred from homology"/>
<dbReference type="RefSeq" id="WP_074909915.1">
    <property type="nucleotide sequence ID" value="NZ_FOUM01000016.1"/>
</dbReference>
<evidence type="ECO:0000259" key="6">
    <source>
        <dbReference type="PROSITE" id="PS51764"/>
    </source>
</evidence>
<keyword evidence="2 4" id="KW-0378">Hydrolase</keyword>